<feature type="compositionally biased region" description="Polar residues" evidence="1">
    <location>
        <begin position="1"/>
        <end position="13"/>
    </location>
</feature>
<feature type="non-terminal residue" evidence="2">
    <location>
        <position position="1"/>
    </location>
</feature>
<evidence type="ECO:0000256" key="1">
    <source>
        <dbReference type="SAM" id="MobiDB-lite"/>
    </source>
</evidence>
<proteinExistence type="predicted"/>
<feature type="region of interest" description="Disordered" evidence="1">
    <location>
        <begin position="1"/>
        <end position="53"/>
    </location>
</feature>
<dbReference type="EMBL" id="HACG01021869">
    <property type="protein sequence ID" value="CEK68734.1"/>
    <property type="molecule type" value="Transcribed_RNA"/>
</dbReference>
<gene>
    <name evidence="2" type="primary">ORF67482</name>
</gene>
<reference evidence="2" key="1">
    <citation type="submission" date="2014-12" db="EMBL/GenBank/DDBJ databases">
        <title>Insight into the proteome of Arion vulgaris.</title>
        <authorList>
            <person name="Aradska J."/>
            <person name="Bulat T."/>
            <person name="Smidak R."/>
            <person name="Sarate P."/>
            <person name="Gangsoo J."/>
            <person name="Sialana F."/>
            <person name="Bilban M."/>
            <person name="Lubec G."/>
        </authorList>
    </citation>
    <scope>NUCLEOTIDE SEQUENCE</scope>
    <source>
        <tissue evidence="2">Skin</tissue>
    </source>
</reference>
<feature type="non-terminal residue" evidence="2">
    <location>
        <position position="67"/>
    </location>
</feature>
<protein>
    <submittedName>
        <fullName evidence="2">Uncharacterized protein</fullName>
    </submittedName>
</protein>
<sequence>QYSGDDTSGSKTLSKPKLGHRVRFRGVSPEVEDRSIMEGSPNGDEKEEFKLEQEPCNKRSVDLLVTC</sequence>
<dbReference type="AlphaFoldDB" id="A0A0B6ZJC8"/>
<accession>A0A0B6ZJC8</accession>
<organism evidence="2">
    <name type="scientific">Arion vulgaris</name>
    <dbReference type="NCBI Taxonomy" id="1028688"/>
    <lineage>
        <taxon>Eukaryota</taxon>
        <taxon>Metazoa</taxon>
        <taxon>Spiralia</taxon>
        <taxon>Lophotrochozoa</taxon>
        <taxon>Mollusca</taxon>
        <taxon>Gastropoda</taxon>
        <taxon>Heterobranchia</taxon>
        <taxon>Euthyneura</taxon>
        <taxon>Panpulmonata</taxon>
        <taxon>Eupulmonata</taxon>
        <taxon>Stylommatophora</taxon>
        <taxon>Helicina</taxon>
        <taxon>Arionoidea</taxon>
        <taxon>Arionidae</taxon>
        <taxon>Arion</taxon>
    </lineage>
</organism>
<feature type="compositionally biased region" description="Basic and acidic residues" evidence="1">
    <location>
        <begin position="43"/>
        <end position="53"/>
    </location>
</feature>
<name>A0A0B6ZJC8_9EUPU</name>
<evidence type="ECO:0000313" key="2">
    <source>
        <dbReference type="EMBL" id="CEK68734.1"/>
    </source>
</evidence>